<dbReference type="Proteomes" id="UP001596391">
    <property type="component" value="Unassembled WGS sequence"/>
</dbReference>
<gene>
    <name evidence="2" type="ORF">ACFQBQ_10130</name>
</gene>
<organism evidence="2 3">
    <name type="scientific">Granulicella cerasi</name>
    <dbReference type="NCBI Taxonomy" id="741063"/>
    <lineage>
        <taxon>Bacteria</taxon>
        <taxon>Pseudomonadati</taxon>
        <taxon>Acidobacteriota</taxon>
        <taxon>Terriglobia</taxon>
        <taxon>Terriglobales</taxon>
        <taxon>Acidobacteriaceae</taxon>
        <taxon>Granulicella</taxon>
    </lineage>
</organism>
<evidence type="ECO:0000256" key="1">
    <source>
        <dbReference type="SAM" id="SignalP"/>
    </source>
</evidence>
<reference evidence="3" key="1">
    <citation type="journal article" date="2019" name="Int. J. Syst. Evol. Microbiol.">
        <title>The Global Catalogue of Microorganisms (GCM) 10K type strain sequencing project: providing services to taxonomists for standard genome sequencing and annotation.</title>
        <authorList>
            <consortium name="The Broad Institute Genomics Platform"/>
            <consortium name="The Broad Institute Genome Sequencing Center for Infectious Disease"/>
            <person name="Wu L."/>
            <person name="Ma J."/>
        </authorList>
    </citation>
    <scope>NUCLEOTIDE SEQUENCE [LARGE SCALE GENOMIC DNA]</scope>
    <source>
        <strain evidence="3">CGMCC 1.16026</strain>
    </source>
</reference>
<evidence type="ECO:0000313" key="2">
    <source>
        <dbReference type="EMBL" id="MFC6645929.1"/>
    </source>
</evidence>
<sequence length="668" mass="68003">MFRTALSIFLLGFSLLLTGCGFSNDAVPTGNSAIEGVFMGGQQPIANSTITVWQVGTSGYGAGATKMASTTTDSSGNFSFASNAYTCTSANAPMYLTGQSGNAGAGTNANIMLLAVIGPCTAGRSSYLVLNEVSTAAAAIALAPYITPSLGSSATPQIGATCTSCASGTFNAGLVSAMNNTIPAMIYKATGQTVATHTTNGVTVTTEAAKINSIANTLAACINTSGQTSNTETTTNCGKLFNYTNATGATTRPYNTLQAALMMALYPYKNVSSLYNLATTTAPFTGLTVAPNDWTVAISYTSSSFGLGVNPGTATTIAVDASGSVWFPTNKSTAHGLAYFDPDDQTFHGPYATSLTHPETVVIDNDSNSYVFGNDTSAGIIAGTPVLSPTSTGTKYAVGDGTTVSATGAMFVDYSGDVAFSGVSSGSSYNYVLLQGGTSTKRVTNQAWTSTPMAYMGFAGSGADYGFIGAGGYASNTCYGEYNLGGSPSTSSYSGSANLYTQSGTNCMASGLALYYINNNQWDYLLTMSNSATLCTYRAGNCTAYSIGMNAPTSIAIDSSSQLWIANSGDGSLSTLQLSLSSNNTPNYTAITSSAYKHGTLYGGTASAPYALAIDGSGNVWMSNAGCTTTGCTASSYTLTEVIGVASPVVTPYSAVTQSGAFTSLPTK</sequence>
<keyword evidence="3" id="KW-1185">Reference proteome</keyword>
<dbReference type="InterPro" id="IPR011042">
    <property type="entry name" value="6-blade_b-propeller_TolB-like"/>
</dbReference>
<dbReference type="Gene3D" id="2.120.10.30">
    <property type="entry name" value="TolB, C-terminal domain"/>
    <property type="match status" value="1"/>
</dbReference>
<protein>
    <submittedName>
        <fullName evidence="2">Transthyretin-like family protein</fullName>
    </submittedName>
</protein>
<feature type="chain" id="PRO_5046125216" evidence="1">
    <location>
        <begin position="26"/>
        <end position="668"/>
    </location>
</feature>
<dbReference type="RefSeq" id="WP_263369639.1">
    <property type="nucleotide sequence ID" value="NZ_JAGSYD010000001.1"/>
</dbReference>
<evidence type="ECO:0000313" key="3">
    <source>
        <dbReference type="Proteomes" id="UP001596391"/>
    </source>
</evidence>
<dbReference type="SUPFAM" id="SSF101898">
    <property type="entry name" value="NHL repeat"/>
    <property type="match status" value="1"/>
</dbReference>
<dbReference type="EMBL" id="JBHSWI010000001">
    <property type="protein sequence ID" value="MFC6645929.1"/>
    <property type="molecule type" value="Genomic_DNA"/>
</dbReference>
<comment type="caution">
    <text evidence="2">The sequence shown here is derived from an EMBL/GenBank/DDBJ whole genome shotgun (WGS) entry which is preliminary data.</text>
</comment>
<keyword evidence="1" id="KW-0732">Signal</keyword>
<dbReference type="PROSITE" id="PS51257">
    <property type="entry name" value="PROKAR_LIPOPROTEIN"/>
    <property type="match status" value="1"/>
</dbReference>
<proteinExistence type="predicted"/>
<accession>A0ABW1Z8Y9</accession>
<feature type="signal peptide" evidence="1">
    <location>
        <begin position="1"/>
        <end position="25"/>
    </location>
</feature>
<name>A0ABW1Z8Y9_9BACT</name>